<evidence type="ECO:0000259" key="2">
    <source>
        <dbReference type="Pfam" id="PF14727"/>
    </source>
</evidence>
<organism evidence="5 6">
    <name type="scientific">Brenthis ino</name>
    <name type="common">lesser marbled fritillary</name>
    <dbReference type="NCBI Taxonomy" id="405034"/>
    <lineage>
        <taxon>Eukaryota</taxon>
        <taxon>Metazoa</taxon>
        <taxon>Ecdysozoa</taxon>
        <taxon>Arthropoda</taxon>
        <taxon>Hexapoda</taxon>
        <taxon>Insecta</taxon>
        <taxon>Pterygota</taxon>
        <taxon>Neoptera</taxon>
        <taxon>Endopterygota</taxon>
        <taxon>Lepidoptera</taxon>
        <taxon>Glossata</taxon>
        <taxon>Ditrysia</taxon>
        <taxon>Papilionoidea</taxon>
        <taxon>Nymphalidae</taxon>
        <taxon>Heliconiinae</taxon>
        <taxon>Argynnini</taxon>
        <taxon>Brenthis</taxon>
    </lineage>
</organism>
<dbReference type="PANTHER" id="PTHR20991:SF0">
    <property type="entry name" value="PROTEIN PTHB1"/>
    <property type="match status" value="1"/>
</dbReference>
<evidence type="ECO:0000259" key="4">
    <source>
        <dbReference type="Pfam" id="PF23338"/>
    </source>
</evidence>
<dbReference type="InterPro" id="IPR055363">
    <property type="entry name" value="PTHB1_hp_dom"/>
</dbReference>
<reference evidence="5" key="1">
    <citation type="submission" date="2021-12" db="EMBL/GenBank/DDBJ databases">
        <authorList>
            <person name="Martin H S."/>
        </authorList>
    </citation>
    <scope>NUCLEOTIDE SEQUENCE</scope>
</reference>
<dbReference type="GO" id="GO:0016020">
    <property type="term" value="C:membrane"/>
    <property type="evidence" value="ECO:0007669"/>
    <property type="project" value="TreeGrafter"/>
</dbReference>
<feature type="domain" description="PTHB1 hairpin" evidence="4">
    <location>
        <begin position="638"/>
        <end position="734"/>
    </location>
</feature>
<dbReference type="InterPro" id="IPR028073">
    <property type="entry name" value="PHTB1_N_dom"/>
</dbReference>
<dbReference type="Pfam" id="PF23338">
    <property type="entry name" value="PTHB1_hp"/>
    <property type="match status" value="1"/>
</dbReference>
<dbReference type="Pfam" id="PF23337">
    <property type="entry name" value="PTHB1_pf"/>
    <property type="match status" value="1"/>
</dbReference>
<dbReference type="Proteomes" id="UP000838878">
    <property type="component" value="Chromosome 2"/>
</dbReference>
<sequence length="838" mass="95713">MSIFKIKQWWSNDKSQSAEYDDGIQNSNCIKADKFESHKDSDCLIIGQGSLLNIYKPTTENKNPHPILETNLNEIILQVETGKFVADSADRQILLLHPNSYVVYFLKRIGGHVDVGEQNSLTDVIKHSFIRRAASVISGPFGASKGRDLICIQAMDGTLSFFDQDTFLFMCVFNDIIIPGPICYTANSDQFVICKSTWIMEIFSFQQLNELSELSIRQNKKNIPQWSFNPGEEIISLQTVRTSNNFSTIVAIGERHLYCFQDNGLMKYMIKFDYMPICFHAYLIGWYYEPNSRLLIMVASEDSKLNIYEGTSLLWSCDLMHKVISIARCYLNSLSGGILTLSTEGVVNVSYLGTEPDLNASGNAMNDIADANQIQAELDIVEESLKKIMDAKGEVDEEDIELDHLMKIKIDVGNLLNKPITDFSDNRMRALQTCPLIIIITCENPKLIQSLQITYYCIPPIVSLENTQCLDEINGTEILENYLFLFDDGDVSDCGLNIEFTVVQNNGKIHIFSRRLIIPINFYCVPTEIVMENDFKINISTNRPALDFVEIFSDFTRDELINFITENMLTLKYRTSDNTVTLKISENMYSIEANDFMEMSPVIDYIINFLKSYHEKQGASDFSIHCIVNGELIKQIIHAFLKSIEGHAKERVKLKNLEEELNILQRQFTLVQKRLLVQYGSLPPGNCDPLEFLMYDTHERIKMAAYGMIQSKQNVLSAGNNLRRYGSLIVHILKQTVTDNLKLKLIEEMLALDTLNGQFQEWEEAVAQGLSYILNKIFKKSDKDKEKLAPVIDQGILSQTNLKKLLKQLRIMFEKVFADQNIEEKGKITRIEEFVEVI</sequence>
<dbReference type="OrthoDB" id="10262646at2759"/>
<protein>
    <recommendedName>
        <fullName evidence="7">Protein PTHB1</fullName>
    </recommendedName>
</protein>
<dbReference type="EMBL" id="OV170222">
    <property type="protein sequence ID" value="CAH0720686.1"/>
    <property type="molecule type" value="Genomic_DNA"/>
</dbReference>
<feature type="non-terminal residue" evidence="5">
    <location>
        <position position="838"/>
    </location>
</feature>
<evidence type="ECO:0008006" key="7">
    <source>
        <dbReference type="Google" id="ProtNLM"/>
    </source>
</evidence>
<name>A0A8J9YAJ6_9NEOP</name>
<dbReference type="InterPro" id="IPR026511">
    <property type="entry name" value="PTHB1"/>
</dbReference>
<feature type="domain" description="PTHB1 platform" evidence="3">
    <location>
        <begin position="519"/>
        <end position="623"/>
    </location>
</feature>
<dbReference type="GO" id="GO:0060271">
    <property type="term" value="P:cilium assembly"/>
    <property type="evidence" value="ECO:0007669"/>
    <property type="project" value="TreeGrafter"/>
</dbReference>
<dbReference type="GO" id="GO:0034464">
    <property type="term" value="C:BBSome"/>
    <property type="evidence" value="ECO:0007669"/>
    <property type="project" value="InterPro"/>
</dbReference>
<dbReference type="AlphaFoldDB" id="A0A8J9YAJ6"/>
<dbReference type="PANTHER" id="PTHR20991">
    <property type="entry name" value="PARATHYROID HORMONE-RESPONSIVE B1 GENE"/>
    <property type="match status" value="1"/>
</dbReference>
<feature type="coiled-coil region" evidence="1">
    <location>
        <begin position="647"/>
        <end position="674"/>
    </location>
</feature>
<feature type="domain" description="PTHB1 N-terminal" evidence="2">
    <location>
        <begin position="1"/>
        <end position="356"/>
    </location>
</feature>
<keyword evidence="1" id="KW-0175">Coiled coil</keyword>
<dbReference type="InterPro" id="IPR055362">
    <property type="entry name" value="PTHB1_pf_dom"/>
</dbReference>
<proteinExistence type="predicted"/>
<gene>
    <name evidence="5" type="ORF">BINO364_LOCUS6887</name>
</gene>
<keyword evidence="6" id="KW-1185">Reference proteome</keyword>
<evidence type="ECO:0000313" key="5">
    <source>
        <dbReference type="EMBL" id="CAH0720686.1"/>
    </source>
</evidence>
<evidence type="ECO:0000313" key="6">
    <source>
        <dbReference type="Proteomes" id="UP000838878"/>
    </source>
</evidence>
<evidence type="ECO:0000259" key="3">
    <source>
        <dbReference type="Pfam" id="PF23337"/>
    </source>
</evidence>
<accession>A0A8J9YAJ6</accession>
<evidence type="ECO:0000256" key="1">
    <source>
        <dbReference type="SAM" id="Coils"/>
    </source>
</evidence>
<dbReference type="Pfam" id="PF14727">
    <property type="entry name" value="PHTB1_N"/>
    <property type="match status" value="1"/>
</dbReference>